<evidence type="ECO:0000313" key="2">
    <source>
        <dbReference type="Proteomes" id="UP001178507"/>
    </source>
</evidence>
<comment type="caution">
    <text evidence="1">The sequence shown here is derived from an EMBL/GenBank/DDBJ whole genome shotgun (WGS) entry which is preliminary data.</text>
</comment>
<dbReference type="Proteomes" id="UP001178507">
    <property type="component" value="Unassembled WGS sequence"/>
</dbReference>
<accession>A0AA36MYZ3</accession>
<keyword evidence="2" id="KW-1185">Reference proteome</keyword>
<reference evidence="1" key="1">
    <citation type="submission" date="2023-08" db="EMBL/GenBank/DDBJ databases">
        <authorList>
            <person name="Chen Y."/>
            <person name="Shah S."/>
            <person name="Dougan E. K."/>
            <person name="Thang M."/>
            <person name="Chan C."/>
        </authorList>
    </citation>
    <scope>NUCLEOTIDE SEQUENCE</scope>
</reference>
<name>A0AA36MYZ3_9DINO</name>
<evidence type="ECO:0000313" key="1">
    <source>
        <dbReference type="EMBL" id="CAJ1388652.1"/>
    </source>
</evidence>
<organism evidence="1 2">
    <name type="scientific">Effrenium voratum</name>
    <dbReference type="NCBI Taxonomy" id="2562239"/>
    <lineage>
        <taxon>Eukaryota</taxon>
        <taxon>Sar</taxon>
        <taxon>Alveolata</taxon>
        <taxon>Dinophyceae</taxon>
        <taxon>Suessiales</taxon>
        <taxon>Symbiodiniaceae</taxon>
        <taxon>Effrenium</taxon>
    </lineage>
</organism>
<protein>
    <submittedName>
        <fullName evidence="1">Uncharacterized protein</fullName>
    </submittedName>
</protein>
<gene>
    <name evidence="1" type="ORF">EVOR1521_LOCUS14471</name>
</gene>
<dbReference type="AlphaFoldDB" id="A0AA36MYZ3"/>
<feature type="non-terminal residue" evidence="1">
    <location>
        <position position="1"/>
    </location>
</feature>
<dbReference type="EMBL" id="CAUJNA010001728">
    <property type="protein sequence ID" value="CAJ1388652.1"/>
    <property type="molecule type" value="Genomic_DNA"/>
</dbReference>
<sequence>VFQDMETLEKFLGLRSLYLFNLMSTLCAMPGVDIKDVHSDTLVMLRSLAESVTKDPLHMNKLVPFDILLSWGEWSKRWVELLQGAATVADVCKRVDKYCKCEDGDGCLSIADKLGAIARLKSEQRADATRPLDARAGTRACDV</sequence>
<proteinExistence type="predicted"/>